<dbReference type="EMBL" id="JXAL01000001">
    <property type="protein sequence ID" value="KIL37629.1"/>
    <property type="molecule type" value="Genomic_DNA"/>
</dbReference>
<protein>
    <submittedName>
        <fullName evidence="1">Uncharacterized protein</fullName>
    </submittedName>
</protein>
<accession>A0ABR5A9E7</accession>
<dbReference type="Proteomes" id="UP000054526">
    <property type="component" value="Unassembled WGS sequence"/>
</dbReference>
<keyword evidence="2" id="KW-1185">Reference proteome</keyword>
<comment type="caution">
    <text evidence="1">The sequence shown here is derived from an EMBL/GenBank/DDBJ whole genome shotgun (WGS) entry which is preliminary data.</text>
</comment>
<name>A0ABR5A9E7_9BACL</name>
<gene>
    <name evidence="1" type="ORF">SD71_03250</name>
</gene>
<reference evidence="1 2" key="1">
    <citation type="submission" date="2014-12" db="EMBL/GenBank/DDBJ databases">
        <title>Draft genome sequence of Cohnella kolymensis strain B-2846.</title>
        <authorList>
            <person name="Karlyshev A.V."/>
            <person name="Kudryashova E.B."/>
        </authorList>
    </citation>
    <scope>NUCLEOTIDE SEQUENCE [LARGE SCALE GENOMIC DNA]</scope>
    <source>
        <strain evidence="1 2">VKM B-2846</strain>
    </source>
</reference>
<dbReference type="RefSeq" id="WP_041059344.1">
    <property type="nucleotide sequence ID" value="NZ_JXAL01000001.1"/>
</dbReference>
<sequence>MYKKVVTPKKITQQWLDRAFAPLRNYLNSHHPEHAERIIGLIMFMANQDDRFFYKHRVTKGYIVFDQAGQLVSCDESALEYEFDWMSEMPAIRPFEERFIHPNVSGWVRDNLRKKDTETYGEEVSIFLQELWGPTVNYDFTNLAVGCPPRNGSHLYEGSFGAVVESCALI</sequence>
<organism evidence="1 2">
    <name type="scientific">Cohnella kolymensis</name>
    <dbReference type="NCBI Taxonomy" id="1590652"/>
    <lineage>
        <taxon>Bacteria</taxon>
        <taxon>Bacillati</taxon>
        <taxon>Bacillota</taxon>
        <taxon>Bacilli</taxon>
        <taxon>Bacillales</taxon>
        <taxon>Paenibacillaceae</taxon>
        <taxon>Cohnella</taxon>
    </lineage>
</organism>
<evidence type="ECO:0000313" key="2">
    <source>
        <dbReference type="Proteomes" id="UP000054526"/>
    </source>
</evidence>
<evidence type="ECO:0000313" key="1">
    <source>
        <dbReference type="EMBL" id="KIL37629.1"/>
    </source>
</evidence>
<proteinExistence type="predicted"/>